<protein>
    <submittedName>
        <fullName evidence="2">Uncharacterized protein</fullName>
    </submittedName>
</protein>
<gene>
    <name evidence="2" type="ORF">BU24DRAFT_89784</name>
</gene>
<keyword evidence="1" id="KW-0812">Transmembrane</keyword>
<dbReference type="AlphaFoldDB" id="A0A6A5X7Y4"/>
<dbReference type="RefSeq" id="XP_033377355.1">
    <property type="nucleotide sequence ID" value="XM_033534770.1"/>
</dbReference>
<evidence type="ECO:0000256" key="1">
    <source>
        <dbReference type="SAM" id="Phobius"/>
    </source>
</evidence>
<feature type="transmembrane region" description="Helical" evidence="1">
    <location>
        <begin position="17"/>
        <end position="44"/>
    </location>
</feature>
<reference evidence="2" key="1">
    <citation type="journal article" date="2020" name="Stud. Mycol.">
        <title>101 Dothideomycetes genomes: a test case for predicting lifestyles and emergence of pathogens.</title>
        <authorList>
            <person name="Haridas S."/>
            <person name="Albert R."/>
            <person name="Binder M."/>
            <person name="Bloem J."/>
            <person name="Labutti K."/>
            <person name="Salamov A."/>
            <person name="Andreopoulos B."/>
            <person name="Baker S."/>
            <person name="Barry K."/>
            <person name="Bills G."/>
            <person name="Bluhm B."/>
            <person name="Cannon C."/>
            <person name="Castanera R."/>
            <person name="Culley D."/>
            <person name="Daum C."/>
            <person name="Ezra D."/>
            <person name="Gonzalez J."/>
            <person name="Henrissat B."/>
            <person name="Kuo A."/>
            <person name="Liang C."/>
            <person name="Lipzen A."/>
            <person name="Lutzoni F."/>
            <person name="Magnuson J."/>
            <person name="Mondo S."/>
            <person name="Nolan M."/>
            <person name="Ohm R."/>
            <person name="Pangilinan J."/>
            <person name="Park H.-J."/>
            <person name="Ramirez L."/>
            <person name="Alfaro M."/>
            <person name="Sun H."/>
            <person name="Tritt A."/>
            <person name="Yoshinaga Y."/>
            <person name="Zwiers L.-H."/>
            <person name="Turgeon B."/>
            <person name="Goodwin S."/>
            <person name="Spatafora J."/>
            <person name="Crous P."/>
            <person name="Grigoriev I."/>
        </authorList>
    </citation>
    <scope>NUCLEOTIDE SEQUENCE</scope>
    <source>
        <strain evidence="2">CBS 175.79</strain>
    </source>
</reference>
<dbReference type="EMBL" id="ML978080">
    <property type="protein sequence ID" value="KAF2009016.1"/>
    <property type="molecule type" value="Genomic_DNA"/>
</dbReference>
<dbReference type="GeneID" id="54292167"/>
<accession>A0A6A5X7Y4</accession>
<name>A0A6A5X7Y4_9PLEO</name>
<sequence>MVARTWLPGLQVTQEHIGITLAVLIAWIGTNAATVIAQLLMFGVDESSGLVPIRLSTAARCNNGDEEEYMFGLERMVLFEETEM</sequence>
<keyword evidence="3" id="KW-1185">Reference proteome</keyword>
<evidence type="ECO:0000313" key="3">
    <source>
        <dbReference type="Proteomes" id="UP000799778"/>
    </source>
</evidence>
<proteinExistence type="predicted"/>
<keyword evidence="1" id="KW-0472">Membrane</keyword>
<organism evidence="2 3">
    <name type="scientific">Aaosphaeria arxii CBS 175.79</name>
    <dbReference type="NCBI Taxonomy" id="1450172"/>
    <lineage>
        <taxon>Eukaryota</taxon>
        <taxon>Fungi</taxon>
        <taxon>Dikarya</taxon>
        <taxon>Ascomycota</taxon>
        <taxon>Pezizomycotina</taxon>
        <taxon>Dothideomycetes</taxon>
        <taxon>Pleosporomycetidae</taxon>
        <taxon>Pleosporales</taxon>
        <taxon>Pleosporales incertae sedis</taxon>
        <taxon>Aaosphaeria</taxon>
    </lineage>
</organism>
<evidence type="ECO:0000313" key="2">
    <source>
        <dbReference type="EMBL" id="KAF2009016.1"/>
    </source>
</evidence>
<dbReference type="Proteomes" id="UP000799778">
    <property type="component" value="Unassembled WGS sequence"/>
</dbReference>
<keyword evidence="1" id="KW-1133">Transmembrane helix</keyword>